<dbReference type="Pfam" id="PF08790">
    <property type="entry name" value="zf-LYAR"/>
    <property type="match status" value="1"/>
</dbReference>
<dbReference type="InterPro" id="IPR014898">
    <property type="entry name" value="Znf_C2H2_LYAR"/>
</dbReference>
<evidence type="ECO:0000259" key="10">
    <source>
        <dbReference type="Pfam" id="PF25879"/>
    </source>
</evidence>
<dbReference type="Proteomes" id="UP000694925">
    <property type="component" value="Unplaced"/>
</dbReference>
<evidence type="ECO:0000313" key="11">
    <source>
        <dbReference type="Proteomes" id="UP000694925"/>
    </source>
</evidence>
<feature type="region of interest" description="Disordered" evidence="8">
    <location>
        <begin position="148"/>
        <end position="263"/>
    </location>
</feature>
<evidence type="ECO:0000256" key="2">
    <source>
        <dbReference type="ARBA" id="ARBA00022723"/>
    </source>
</evidence>
<dbReference type="PROSITE" id="PS51804">
    <property type="entry name" value="ZF_C2HC_LYAR"/>
    <property type="match status" value="1"/>
</dbReference>
<dbReference type="GeneID" id="108629480"/>
<evidence type="ECO:0000256" key="1">
    <source>
        <dbReference type="ARBA" id="ARBA00004123"/>
    </source>
</evidence>
<evidence type="ECO:0000256" key="4">
    <source>
        <dbReference type="ARBA" id="ARBA00022771"/>
    </source>
</evidence>
<evidence type="ECO:0000256" key="6">
    <source>
        <dbReference type="ARBA" id="ARBA00023242"/>
    </source>
</evidence>
<feature type="domain" description="Cell growth-regulating nucleolar protein-like winged helix" evidence="10">
    <location>
        <begin position="278"/>
        <end position="344"/>
    </location>
</feature>
<feature type="domain" description="Zinc finger C2H2 LYAR-type" evidence="9">
    <location>
        <begin position="34"/>
        <end position="60"/>
    </location>
</feature>
<keyword evidence="4 7" id="KW-0863">Zinc-finger</keyword>
<organism evidence="11 12">
    <name type="scientific">Ceratina calcarata</name>
    <dbReference type="NCBI Taxonomy" id="156304"/>
    <lineage>
        <taxon>Eukaryota</taxon>
        <taxon>Metazoa</taxon>
        <taxon>Ecdysozoa</taxon>
        <taxon>Arthropoda</taxon>
        <taxon>Hexapoda</taxon>
        <taxon>Insecta</taxon>
        <taxon>Pterygota</taxon>
        <taxon>Neoptera</taxon>
        <taxon>Endopterygota</taxon>
        <taxon>Hymenoptera</taxon>
        <taxon>Apocrita</taxon>
        <taxon>Aculeata</taxon>
        <taxon>Apoidea</taxon>
        <taxon>Anthophila</taxon>
        <taxon>Apidae</taxon>
        <taxon>Ceratina</taxon>
        <taxon>Zadontomerus</taxon>
    </lineage>
</organism>
<evidence type="ECO:0000259" key="9">
    <source>
        <dbReference type="Pfam" id="PF08790"/>
    </source>
</evidence>
<reference evidence="12" key="1">
    <citation type="submission" date="2025-08" db="UniProtKB">
        <authorList>
            <consortium name="RefSeq"/>
        </authorList>
    </citation>
    <scope>IDENTIFICATION</scope>
    <source>
        <tissue evidence="12">Whole body</tissue>
    </source>
</reference>
<protein>
    <submittedName>
        <fullName evidence="12">Cell growth-regulating nucleolar protein isoform X1</fullName>
    </submittedName>
</protein>
<feature type="compositionally biased region" description="Basic and acidic residues" evidence="8">
    <location>
        <begin position="230"/>
        <end position="241"/>
    </location>
</feature>
<keyword evidence="2" id="KW-0479">Metal-binding</keyword>
<dbReference type="InterPro" id="IPR036236">
    <property type="entry name" value="Znf_C2H2_sf"/>
</dbReference>
<comment type="subcellular location">
    <subcellularLocation>
        <location evidence="1">Nucleus</location>
    </subcellularLocation>
</comment>
<dbReference type="GO" id="GO:0006364">
    <property type="term" value="P:rRNA processing"/>
    <property type="evidence" value="ECO:0007669"/>
    <property type="project" value="TreeGrafter"/>
</dbReference>
<dbReference type="PANTHER" id="PTHR13100">
    <property type="entry name" value="CELL GROWTH-REGULATING NUCLEOLAR PROTEIN LYAR"/>
    <property type="match status" value="1"/>
</dbReference>
<dbReference type="SUPFAM" id="SSF57667">
    <property type="entry name" value="beta-beta-alpha zinc fingers"/>
    <property type="match status" value="2"/>
</dbReference>
<evidence type="ECO:0000313" key="12">
    <source>
        <dbReference type="RefSeq" id="XP_017887666.1"/>
    </source>
</evidence>
<feature type="compositionally biased region" description="Polar residues" evidence="8">
    <location>
        <begin position="200"/>
        <end position="210"/>
    </location>
</feature>
<keyword evidence="6" id="KW-0539">Nucleus</keyword>
<proteinExistence type="predicted"/>
<gene>
    <name evidence="12" type="primary">LOC108629480</name>
</gene>
<dbReference type="RefSeq" id="XP_017887666.1">
    <property type="nucleotide sequence ID" value="XM_018032177.2"/>
</dbReference>
<dbReference type="FunFam" id="3.30.1490.490:FF:000001">
    <property type="entry name" value="cell growth-regulating nucleolar protein-like"/>
    <property type="match status" value="1"/>
</dbReference>
<feature type="compositionally biased region" description="Basic and acidic residues" evidence="8">
    <location>
        <begin position="187"/>
        <end position="199"/>
    </location>
</feature>
<dbReference type="PANTHER" id="PTHR13100:SF10">
    <property type="entry name" value="CELL GROWTH-REGULATING NUCLEOLAR PROTEIN"/>
    <property type="match status" value="1"/>
</dbReference>
<evidence type="ECO:0000256" key="5">
    <source>
        <dbReference type="ARBA" id="ARBA00022833"/>
    </source>
</evidence>
<feature type="compositionally biased region" description="Polar residues" evidence="8">
    <location>
        <begin position="148"/>
        <end position="186"/>
    </location>
</feature>
<dbReference type="Gene3D" id="3.30.1490.490">
    <property type="match status" value="1"/>
</dbReference>
<dbReference type="GO" id="GO:0008270">
    <property type="term" value="F:zinc ion binding"/>
    <property type="evidence" value="ECO:0007669"/>
    <property type="project" value="UniProtKB-KW"/>
</dbReference>
<evidence type="ECO:0000256" key="3">
    <source>
        <dbReference type="ARBA" id="ARBA00022737"/>
    </source>
</evidence>
<dbReference type="InterPro" id="IPR039999">
    <property type="entry name" value="LYAR"/>
</dbReference>
<sequence length="344" mass="39396">MVVFTCNNCGESLRKQKVAQHYMMRCRRMPMNISCVDCFKDFLGNEYEKHTECITELERYGDKSAGITAPKYAKKQKEWLSVVENVLNSDKSLSKEELHFLNLLSKHKNIPRKKSKFENFVKCAMGSRRIKPDVINSVWDKLSAYKSDVQNDNTQNEKQQENAGQTDENDVSMHQENSIVENQNNENIDREKQNGDHESTNGLQNGTGSNDKSKKKLKKRTASEAGQEQTETRNNTEEPITKKKKKHASTEETVSSEKNEDTLISETSINQDDANLTFSWKDAILSTVKSKGEISLKKLQDKVISRYMNFSSNTVSREKAFSKFNKKLKKVSEVIVSDEKVRLA</sequence>
<dbReference type="GO" id="GO:0003677">
    <property type="term" value="F:DNA binding"/>
    <property type="evidence" value="ECO:0007669"/>
    <property type="project" value="InterPro"/>
</dbReference>
<dbReference type="InterPro" id="IPR058719">
    <property type="entry name" value="WHD_LYAR"/>
</dbReference>
<dbReference type="Pfam" id="PF25879">
    <property type="entry name" value="WHD_LYAR"/>
    <property type="match status" value="1"/>
</dbReference>
<dbReference type="GO" id="GO:0000122">
    <property type="term" value="P:negative regulation of transcription by RNA polymerase II"/>
    <property type="evidence" value="ECO:0007669"/>
    <property type="project" value="TreeGrafter"/>
</dbReference>
<evidence type="ECO:0000256" key="7">
    <source>
        <dbReference type="PROSITE-ProRule" id="PRU01145"/>
    </source>
</evidence>
<dbReference type="KEGG" id="ccal:108629480"/>
<keyword evidence="5" id="KW-0862">Zinc</keyword>
<dbReference type="AlphaFoldDB" id="A0AAJ7J9E9"/>
<keyword evidence="11" id="KW-1185">Reference proteome</keyword>
<keyword evidence="3" id="KW-0677">Repeat</keyword>
<dbReference type="GO" id="GO:0005730">
    <property type="term" value="C:nucleolus"/>
    <property type="evidence" value="ECO:0007669"/>
    <property type="project" value="TreeGrafter"/>
</dbReference>
<evidence type="ECO:0000256" key="8">
    <source>
        <dbReference type="SAM" id="MobiDB-lite"/>
    </source>
</evidence>
<accession>A0AAJ7J9E9</accession>
<name>A0AAJ7J9E9_9HYME</name>